<accession>F2NUA7</accession>
<dbReference type="EMBL" id="CP002631">
    <property type="protein sequence ID" value="AEB13200.1"/>
    <property type="molecule type" value="Genomic_DNA"/>
</dbReference>
<dbReference type="GeneID" id="302997475"/>
<sequence>MGNRNFFKDLLNSFFGGNSPEAAKKRALKNIAKNLSKTKYHFYKTSSNEIDPSFAKFFYEIYKAISPAQAMIQSINPKAFKRIVIDNSLSDKQLESLGNISELAIIDAAKKKPLKEVFEQTKLYMDAFSSEFDSNKISAIDGVYTKLMGFVNFVQFDYFFMLKKFDSSLKEHNFSNPPRFIPISGTYVLEDLKNFMDVAWSLPFDSSWDEVFKLIKKVKGVDPVSPGVWKKILARIRYLKENRIVEMLIQLISEDPSYNEVYAAKDLYIVDDFITEVKKQAENTLTALKEKQTEGKIEVLLNQIFGTTQIEKLKFYTEAGSAPFERKEIGKFEYCEPLSYLKKFILDYVKKDVKELSDILLVRGEWANQELAAPMSEAFHQLVENADKIIALDNSLDDSVDLGLKMKTHLPRTERDKESRNIIHSTLNFVNTSAAKIILGSVNLFITYGKNLKMVLEDCIKPHPTLIRNWKDIDHFAEGKLKQMCISVYKEFFSFVSLMQNFHIEVNEDA</sequence>
<dbReference type="HOGENOM" id="CLU_038261_0_0_12"/>
<reference evidence="1 2" key="1">
    <citation type="journal article" date="2011" name="Stand. Genomic Sci.">
        <title>Complete genome sequence of Treponema succinifaciens type strain (6091).</title>
        <authorList>
            <person name="Han C."/>
            <person name="Gronow S."/>
            <person name="Teshima H."/>
            <person name="Lapidus A."/>
            <person name="Nolan M."/>
            <person name="Lucas S."/>
            <person name="Hammon N."/>
            <person name="Deshpande S."/>
            <person name="Cheng J.F."/>
            <person name="Zeytun A."/>
            <person name="Tapia R."/>
            <person name="Goodwin L."/>
            <person name="Pitluck S."/>
            <person name="Liolios K."/>
            <person name="Pagani I."/>
            <person name="Ivanova N."/>
            <person name="Mavromatis K."/>
            <person name="Mikhailova N."/>
            <person name="Huntemann M."/>
            <person name="Pati A."/>
            <person name="Chen A."/>
            <person name="Palaniappan K."/>
            <person name="Land M."/>
            <person name="Hauser L."/>
            <person name="Brambilla E.M."/>
            <person name="Rohde M."/>
            <person name="Goker M."/>
            <person name="Woyke T."/>
            <person name="Bristow J."/>
            <person name="Eisen J.A."/>
            <person name="Markowitz V."/>
            <person name="Hugenholtz P."/>
            <person name="Kyrpides N.C."/>
            <person name="Klenk H.P."/>
            <person name="Detter J.C."/>
        </authorList>
    </citation>
    <scope>NUCLEOTIDE SEQUENCE [LARGE SCALE GENOMIC DNA]</scope>
    <source>
        <strain evidence="2">ATCC 33096 / DSM 2489 / 6091</strain>
    </source>
</reference>
<evidence type="ECO:0000313" key="2">
    <source>
        <dbReference type="Proteomes" id="UP000006852"/>
    </source>
</evidence>
<dbReference type="Pfam" id="PF17239">
    <property type="entry name" value="DUF5312"/>
    <property type="match status" value="1"/>
</dbReference>
<dbReference type="eggNOG" id="ENOG5033D6N">
    <property type="taxonomic scope" value="Bacteria"/>
</dbReference>
<gene>
    <name evidence="1" type="ordered locus">Tresu_0237</name>
</gene>
<organism evidence="1 2">
    <name type="scientific">Treponema succinifaciens (strain ATCC 33096 / DSM 2489 / 6091)</name>
    <dbReference type="NCBI Taxonomy" id="869209"/>
    <lineage>
        <taxon>Bacteria</taxon>
        <taxon>Pseudomonadati</taxon>
        <taxon>Spirochaetota</taxon>
        <taxon>Spirochaetia</taxon>
        <taxon>Spirochaetales</taxon>
        <taxon>Treponemataceae</taxon>
        <taxon>Treponema</taxon>
    </lineage>
</organism>
<dbReference type="Proteomes" id="UP000006852">
    <property type="component" value="Chromosome"/>
</dbReference>
<keyword evidence="2" id="KW-1185">Reference proteome</keyword>
<evidence type="ECO:0000313" key="1">
    <source>
        <dbReference type="EMBL" id="AEB13200.1"/>
    </source>
</evidence>
<reference evidence="2" key="2">
    <citation type="submission" date="2011-04" db="EMBL/GenBank/DDBJ databases">
        <title>The complete genome of chromosome of Treponema succinifaciens DSM 2489.</title>
        <authorList>
            <person name="Lucas S."/>
            <person name="Copeland A."/>
            <person name="Lapidus A."/>
            <person name="Bruce D."/>
            <person name="Goodwin L."/>
            <person name="Pitluck S."/>
            <person name="Peters L."/>
            <person name="Kyrpides N."/>
            <person name="Mavromatis K."/>
            <person name="Ivanova N."/>
            <person name="Ovchinnikova G."/>
            <person name="Teshima H."/>
            <person name="Detter J.C."/>
            <person name="Tapia R."/>
            <person name="Han C."/>
            <person name="Land M."/>
            <person name="Hauser L."/>
            <person name="Markowitz V."/>
            <person name="Cheng J.-F."/>
            <person name="Hugenholtz P."/>
            <person name="Woyke T."/>
            <person name="Wu D."/>
            <person name="Gronow S."/>
            <person name="Wellnitz S."/>
            <person name="Brambilla E."/>
            <person name="Klenk H.-P."/>
            <person name="Eisen J.A."/>
        </authorList>
    </citation>
    <scope>NUCLEOTIDE SEQUENCE [LARGE SCALE GENOMIC DNA]</scope>
    <source>
        <strain evidence="2">ATCC 33096 / DSM 2489 / 6091</strain>
    </source>
</reference>
<dbReference type="RefSeq" id="WP_013700511.1">
    <property type="nucleotide sequence ID" value="NC_015385.1"/>
</dbReference>
<protein>
    <submittedName>
        <fullName evidence="1">Uncharacterized protein</fullName>
    </submittedName>
</protein>
<name>F2NUA7_TRES6</name>
<dbReference type="AlphaFoldDB" id="F2NUA7"/>
<dbReference type="KEGG" id="tsu:Tresu_0237"/>
<dbReference type="InterPro" id="IPR035196">
    <property type="entry name" value="DUF5312"/>
</dbReference>
<dbReference type="OrthoDB" id="349962at2"/>
<dbReference type="STRING" id="869209.Tresu_0237"/>
<proteinExistence type="predicted"/>